<sequence length="366" mass="42115">MSTTLTGQDESGITIVAASIQDDLSARMKDDIPPMTEEEARQAKLCQLCQLRDWIYTCPRCLIHTCSVECVKQHKQNSTCSGVRDKTSYVSLQKYTESNMMSDYTYLEDVSRQTDNFTRSRMEVSRDLKSKNAESRARALAKSANQAGIHFSYLPIGMSRSKLNQTNYSKNHKQIFWSIEVNFCRNNKRERYLEHSYPSNKPFYAFFENLLLSENPQGRGSYATIRHQLSDFIDAGIDQFIVALKKEKAPRGHFVNVTSVLDALFRDVLKDEQIIEFPIFYIWLKQDEQPSEVVVLEDKKQPLIIPLRDEATSDEQQETPLDQAISNEQQKTSSNQAESIEQTIEQGNEEENLFTETEKPSEEVVE</sequence>
<dbReference type="FunCoup" id="A0A1C7NM42">
    <property type="interactions" value="16"/>
</dbReference>
<reference evidence="16 17" key="1">
    <citation type="submission" date="2016-03" db="EMBL/GenBank/DDBJ databases">
        <title>Choanephora cucurbitarum.</title>
        <authorList>
            <person name="Min B."/>
            <person name="Park H."/>
            <person name="Park J.-H."/>
            <person name="Shin H.-D."/>
            <person name="Choi I.-G."/>
        </authorList>
    </citation>
    <scope>NUCLEOTIDE SEQUENCE [LARGE SCALE GENOMIC DNA]</scope>
    <source>
        <strain evidence="16 17">KUS-F28377</strain>
    </source>
</reference>
<organism evidence="16 17">
    <name type="scientific">Choanephora cucurbitarum</name>
    <dbReference type="NCBI Taxonomy" id="101091"/>
    <lineage>
        <taxon>Eukaryota</taxon>
        <taxon>Fungi</taxon>
        <taxon>Fungi incertae sedis</taxon>
        <taxon>Mucoromycota</taxon>
        <taxon>Mucoromycotina</taxon>
        <taxon>Mucoromycetes</taxon>
        <taxon>Mucorales</taxon>
        <taxon>Mucorineae</taxon>
        <taxon>Choanephoraceae</taxon>
        <taxon>Choanephoroideae</taxon>
        <taxon>Choanephora</taxon>
    </lineage>
</organism>
<dbReference type="GO" id="GO:0048254">
    <property type="term" value="P:snoRNA localization"/>
    <property type="evidence" value="ECO:0007669"/>
    <property type="project" value="TreeGrafter"/>
</dbReference>
<comment type="similarity">
    <text evidence="9">Belongs to the BCD1 family.</text>
</comment>
<dbReference type="GO" id="GO:0000492">
    <property type="term" value="P:box C/D snoRNP assembly"/>
    <property type="evidence" value="ECO:0007669"/>
    <property type="project" value="TreeGrafter"/>
</dbReference>
<dbReference type="GO" id="GO:0070761">
    <property type="term" value="C:pre-snoRNP complex"/>
    <property type="evidence" value="ECO:0007669"/>
    <property type="project" value="TreeGrafter"/>
</dbReference>
<protein>
    <recommendedName>
        <fullName evidence="11">Box C/D snoRNA protein 1</fullName>
    </recommendedName>
    <alternativeName>
        <fullName evidence="12">Zinc finger HIT domain-containing protein 6</fullName>
    </alternativeName>
</protein>
<dbReference type="AlphaFoldDB" id="A0A1C7NM42"/>
<dbReference type="Proteomes" id="UP000093000">
    <property type="component" value="Unassembled WGS sequence"/>
</dbReference>
<comment type="function">
    <text evidence="8">Required for box C/D snoRNAs accumulation involved in snoRNA processing, snoRNA transport to the nucleolus and ribosome biogenesis.</text>
</comment>
<evidence type="ECO:0000256" key="5">
    <source>
        <dbReference type="ARBA" id="ARBA00022771"/>
    </source>
</evidence>
<proteinExistence type="inferred from homology"/>
<name>A0A1C7NM42_9FUNG</name>
<dbReference type="SUPFAM" id="SSF144232">
    <property type="entry name" value="HIT/MYND zinc finger-like"/>
    <property type="match status" value="1"/>
</dbReference>
<feature type="compositionally biased region" description="Polar residues" evidence="14">
    <location>
        <begin position="318"/>
        <end position="346"/>
    </location>
</feature>
<dbReference type="PANTHER" id="PTHR13483">
    <property type="entry name" value="BOX C_D SNORNA PROTEIN 1-RELATED"/>
    <property type="match status" value="1"/>
</dbReference>
<evidence type="ECO:0000256" key="8">
    <source>
        <dbReference type="ARBA" id="ARBA00049598"/>
    </source>
</evidence>
<keyword evidence="3" id="KW-0597">Phosphoprotein</keyword>
<gene>
    <name evidence="16" type="primary">Znhit6</name>
    <name evidence="16" type="ORF">A0J61_01749</name>
</gene>
<evidence type="ECO:0000256" key="10">
    <source>
        <dbReference type="ARBA" id="ARBA00061949"/>
    </source>
</evidence>
<keyword evidence="7" id="KW-0832">Ubl conjugation</keyword>
<evidence type="ECO:0000256" key="1">
    <source>
        <dbReference type="ARBA" id="ARBA00022499"/>
    </source>
</evidence>
<dbReference type="PANTHER" id="PTHR13483:SF3">
    <property type="entry name" value="BOX C_D SNORNA PROTEIN 1"/>
    <property type="match status" value="1"/>
</dbReference>
<dbReference type="GO" id="GO:0005634">
    <property type="term" value="C:nucleus"/>
    <property type="evidence" value="ECO:0007669"/>
    <property type="project" value="TreeGrafter"/>
</dbReference>
<evidence type="ECO:0000256" key="11">
    <source>
        <dbReference type="ARBA" id="ARBA00068630"/>
    </source>
</evidence>
<dbReference type="OrthoDB" id="272357at2759"/>
<dbReference type="InterPro" id="IPR007529">
    <property type="entry name" value="Znf_HIT"/>
</dbReference>
<evidence type="ECO:0000256" key="14">
    <source>
        <dbReference type="SAM" id="MobiDB-lite"/>
    </source>
</evidence>
<evidence type="ECO:0000256" key="7">
    <source>
        <dbReference type="ARBA" id="ARBA00022843"/>
    </source>
</evidence>
<evidence type="ECO:0000256" key="13">
    <source>
        <dbReference type="PROSITE-ProRule" id="PRU00453"/>
    </source>
</evidence>
<dbReference type="FunFam" id="3.30.60.190:FF:000001">
    <property type="entry name" value="box C/D snoRNA protein 1"/>
    <property type="match status" value="1"/>
</dbReference>
<dbReference type="Pfam" id="PF04438">
    <property type="entry name" value="zf-HIT"/>
    <property type="match status" value="1"/>
</dbReference>
<evidence type="ECO:0000256" key="4">
    <source>
        <dbReference type="ARBA" id="ARBA00022723"/>
    </source>
</evidence>
<dbReference type="STRING" id="101091.A0A1C7NM42"/>
<dbReference type="InterPro" id="IPR057721">
    <property type="entry name" value="BCD1_alpha/beta"/>
</dbReference>
<dbReference type="GO" id="GO:0000463">
    <property type="term" value="P:maturation of LSU-rRNA from tricistronic rRNA transcript (SSU-rRNA, 5.8S rRNA, LSU-rRNA)"/>
    <property type="evidence" value="ECO:0007669"/>
    <property type="project" value="TreeGrafter"/>
</dbReference>
<dbReference type="Gene3D" id="3.30.60.190">
    <property type="match status" value="1"/>
</dbReference>
<keyword evidence="4" id="KW-0479">Metal-binding</keyword>
<keyword evidence="17" id="KW-1185">Reference proteome</keyword>
<keyword evidence="2" id="KW-0690">Ribosome biogenesis</keyword>
<accession>A0A1C7NM42</accession>
<comment type="caution">
    <text evidence="16">The sequence shown here is derived from an EMBL/GenBank/DDBJ whole genome shotgun (WGS) entry which is preliminary data.</text>
</comment>
<evidence type="ECO:0000259" key="15">
    <source>
        <dbReference type="PROSITE" id="PS51083"/>
    </source>
</evidence>
<feature type="compositionally biased region" description="Basic and acidic residues" evidence="14">
    <location>
        <begin position="356"/>
        <end position="366"/>
    </location>
</feature>
<evidence type="ECO:0000313" key="17">
    <source>
        <dbReference type="Proteomes" id="UP000093000"/>
    </source>
</evidence>
<dbReference type="EMBL" id="LUGH01000059">
    <property type="protein sequence ID" value="OBZ90192.1"/>
    <property type="molecule type" value="Genomic_DNA"/>
</dbReference>
<evidence type="ECO:0000256" key="6">
    <source>
        <dbReference type="ARBA" id="ARBA00022833"/>
    </source>
</evidence>
<dbReference type="CDD" id="cd23023">
    <property type="entry name" value="zf-HIT_BCD1"/>
    <property type="match status" value="1"/>
</dbReference>
<dbReference type="InterPro" id="IPR051639">
    <property type="entry name" value="BCD1"/>
</dbReference>
<evidence type="ECO:0000256" key="3">
    <source>
        <dbReference type="ARBA" id="ARBA00022553"/>
    </source>
</evidence>
<keyword evidence="6" id="KW-0862">Zinc</keyword>
<dbReference type="Pfam" id="PF25790">
    <property type="entry name" value="BCD1"/>
    <property type="match status" value="1"/>
</dbReference>
<evidence type="ECO:0000256" key="12">
    <source>
        <dbReference type="ARBA" id="ARBA00077531"/>
    </source>
</evidence>
<feature type="domain" description="HIT-type" evidence="15">
    <location>
        <begin position="46"/>
        <end position="80"/>
    </location>
</feature>
<dbReference type="InParanoid" id="A0A1C7NM42"/>
<evidence type="ECO:0000256" key="9">
    <source>
        <dbReference type="ARBA" id="ARBA00049654"/>
    </source>
</evidence>
<keyword evidence="1" id="KW-1017">Isopeptide bond</keyword>
<evidence type="ECO:0000256" key="2">
    <source>
        <dbReference type="ARBA" id="ARBA00022517"/>
    </source>
</evidence>
<dbReference type="GO" id="GO:0008270">
    <property type="term" value="F:zinc ion binding"/>
    <property type="evidence" value="ECO:0007669"/>
    <property type="project" value="UniProtKB-UniRule"/>
</dbReference>
<evidence type="ECO:0000313" key="16">
    <source>
        <dbReference type="EMBL" id="OBZ90192.1"/>
    </source>
</evidence>
<comment type="subunit">
    <text evidence="10">Interacts with FBL, SNU13, NOP58, NUFIP1, RUVBL1, RUVBL2 and TAF9. Interacts (via HIT-type zinc finger) with the RUVBL1/RUVBL2 complex in the presence of ADP.</text>
</comment>
<keyword evidence="5 13" id="KW-0863">Zinc-finger</keyword>
<feature type="region of interest" description="Disordered" evidence="14">
    <location>
        <begin position="309"/>
        <end position="366"/>
    </location>
</feature>
<dbReference type="PROSITE" id="PS51083">
    <property type="entry name" value="ZF_HIT"/>
    <property type="match status" value="1"/>
</dbReference>